<evidence type="ECO:0000313" key="2">
    <source>
        <dbReference type="Proteomes" id="UP001469553"/>
    </source>
</evidence>
<keyword evidence="2" id="KW-1185">Reference proteome</keyword>
<comment type="caution">
    <text evidence="1">The sequence shown here is derived from an EMBL/GenBank/DDBJ whole genome shotgun (WGS) entry which is preliminary data.</text>
</comment>
<evidence type="ECO:0000313" key="1">
    <source>
        <dbReference type="EMBL" id="MEQ2315763.1"/>
    </source>
</evidence>
<gene>
    <name evidence="1" type="ORF">AMECASPLE_025768</name>
</gene>
<proteinExistence type="predicted"/>
<accession>A0ABV1AB20</accession>
<reference evidence="1 2" key="1">
    <citation type="submission" date="2021-06" db="EMBL/GenBank/DDBJ databases">
        <authorList>
            <person name="Palmer J.M."/>
        </authorList>
    </citation>
    <scope>NUCLEOTIDE SEQUENCE [LARGE SCALE GENOMIC DNA]</scope>
    <source>
        <strain evidence="1 2">AS_MEX2019</strain>
        <tissue evidence="1">Muscle</tissue>
    </source>
</reference>
<dbReference type="EMBL" id="JAHRIP010087208">
    <property type="protein sequence ID" value="MEQ2315763.1"/>
    <property type="molecule type" value="Genomic_DNA"/>
</dbReference>
<organism evidence="1 2">
    <name type="scientific">Ameca splendens</name>
    <dbReference type="NCBI Taxonomy" id="208324"/>
    <lineage>
        <taxon>Eukaryota</taxon>
        <taxon>Metazoa</taxon>
        <taxon>Chordata</taxon>
        <taxon>Craniata</taxon>
        <taxon>Vertebrata</taxon>
        <taxon>Euteleostomi</taxon>
        <taxon>Actinopterygii</taxon>
        <taxon>Neopterygii</taxon>
        <taxon>Teleostei</taxon>
        <taxon>Neoteleostei</taxon>
        <taxon>Acanthomorphata</taxon>
        <taxon>Ovalentaria</taxon>
        <taxon>Atherinomorphae</taxon>
        <taxon>Cyprinodontiformes</taxon>
        <taxon>Goodeidae</taxon>
        <taxon>Ameca</taxon>
    </lineage>
</organism>
<protein>
    <submittedName>
        <fullName evidence="1">Uncharacterized protein</fullName>
    </submittedName>
</protein>
<dbReference type="Proteomes" id="UP001469553">
    <property type="component" value="Unassembled WGS sequence"/>
</dbReference>
<name>A0ABV1AB20_9TELE</name>
<sequence>MVANTSSPECFAFVVQFLPDLSQSSVMVLATSWNWTEPGKRGFFPDTYPLPGGFPRKLLNIRESSLGFFSPSFIDPRFTELVASGATALYGILRRKRQRGKRAGALVKLRKRGHHCLQSTWQMSAL</sequence>